<keyword evidence="2" id="KW-0813">Transport</keyword>
<dbReference type="PROSITE" id="PS50893">
    <property type="entry name" value="ABC_TRANSPORTER_2"/>
    <property type="match status" value="1"/>
</dbReference>
<dbReference type="EMBL" id="CP114029">
    <property type="protein sequence ID" value="WAP68215.1"/>
    <property type="molecule type" value="Genomic_DNA"/>
</dbReference>
<proteinExistence type="inferred from homology"/>
<dbReference type="PROSITE" id="PS00211">
    <property type="entry name" value="ABC_TRANSPORTER_1"/>
    <property type="match status" value="1"/>
</dbReference>
<evidence type="ECO:0000313" key="9">
    <source>
        <dbReference type="Proteomes" id="UP001164020"/>
    </source>
</evidence>
<dbReference type="Gene3D" id="3.40.50.300">
    <property type="entry name" value="P-loop containing nucleotide triphosphate hydrolases"/>
    <property type="match status" value="2"/>
</dbReference>
<keyword evidence="6 8" id="KW-0067">ATP-binding</keyword>
<dbReference type="SMART" id="SM00382">
    <property type="entry name" value="AAA"/>
    <property type="match status" value="2"/>
</dbReference>
<keyword evidence="9" id="KW-1185">Reference proteome</keyword>
<name>A0ABY7C005_9HYPH</name>
<evidence type="ECO:0000256" key="4">
    <source>
        <dbReference type="ARBA" id="ARBA00022737"/>
    </source>
</evidence>
<feature type="domain" description="ABC transporter" evidence="7">
    <location>
        <begin position="22"/>
        <end position="491"/>
    </location>
</feature>
<evidence type="ECO:0000256" key="2">
    <source>
        <dbReference type="ARBA" id="ARBA00022448"/>
    </source>
</evidence>
<dbReference type="PANTHER" id="PTHR43790">
    <property type="entry name" value="CARBOHYDRATE TRANSPORT ATP-BINDING PROTEIN MG119-RELATED"/>
    <property type="match status" value="1"/>
</dbReference>
<accession>A0ABY7C005</accession>
<organism evidence="8 9">
    <name type="scientific">Jiella pelagia</name>
    <dbReference type="NCBI Taxonomy" id="2986949"/>
    <lineage>
        <taxon>Bacteria</taxon>
        <taxon>Pseudomonadati</taxon>
        <taxon>Pseudomonadota</taxon>
        <taxon>Alphaproteobacteria</taxon>
        <taxon>Hyphomicrobiales</taxon>
        <taxon>Aurantimonadaceae</taxon>
        <taxon>Jiella</taxon>
    </lineage>
</organism>
<comment type="similarity">
    <text evidence="1">Belongs to the ABC transporter superfamily.</text>
</comment>
<dbReference type="CDD" id="cd03216">
    <property type="entry name" value="ABC_Carb_Monos_I"/>
    <property type="match status" value="1"/>
</dbReference>
<protein>
    <submittedName>
        <fullName evidence="8">Sugar ABC transporter ATP-binding protein</fullName>
    </submittedName>
</protein>
<evidence type="ECO:0000313" key="8">
    <source>
        <dbReference type="EMBL" id="WAP68215.1"/>
    </source>
</evidence>
<dbReference type="Proteomes" id="UP001164020">
    <property type="component" value="Chromosome"/>
</dbReference>
<keyword evidence="5" id="KW-0547">Nucleotide-binding</keyword>
<dbReference type="InterPro" id="IPR050107">
    <property type="entry name" value="ABC_carbohydrate_import_ATPase"/>
</dbReference>
<dbReference type="GO" id="GO:0005524">
    <property type="term" value="F:ATP binding"/>
    <property type="evidence" value="ECO:0007669"/>
    <property type="project" value="UniProtKB-KW"/>
</dbReference>
<dbReference type="RefSeq" id="WP_268880690.1">
    <property type="nucleotide sequence ID" value="NZ_CP114029.1"/>
</dbReference>
<keyword evidence="4" id="KW-0677">Repeat</keyword>
<dbReference type="PANTHER" id="PTHR43790:SF9">
    <property type="entry name" value="GALACTOFURANOSE TRANSPORTER ATP-BINDING PROTEIN YTFR"/>
    <property type="match status" value="1"/>
</dbReference>
<dbReference type="InterPro" id="IPR027417">
    <property type="entry name" value="P-loop_NTPase"/>
</dbReference>
<evidence type="ECO:0000256" key="1">
    <source>
        <dbReference type="ARBA" id="ARBA00005417"/>
    </source>
</evidence>
<evidence type="ECO:0000256" key="6">
    <source>
        <dbReference type="ARBA" id="ARBA00022840"/>
    </source>
</evidence>
<gene>
    <name evidence="8" type="ORF">OH818_23070</name>
</gene>
<reference evidence="8" key="1">
    <citation type="submission" date="2022-12" db="EMBL/GenBank/DDBJ databases">
        <title>Jiella pelagia sp. nov., isolated from phosphonate enriched culture of Northwest Pacific surface seawater.</title>
        <authorList>
            <person name="Shin D.Y."/>
            <person name="Hwang C.Y."/>
        </authorList>
    </citation>
    <scope>NUCLEOTIDE SEQUENCE</scope>
    <source>
        <strain evidence="8">HL-NP1</strain>
    </source>
</reference>
<evidence type="ECO:0000259" key="7">
    <source>
        <dbReference type="PROSITE" id="PS50893"/>
    </source>
</evidence>
<dbReference type="SUPFAM" id="SSF52540">
    <property type="entry name" value="P-loop containing nucleoside triphosphate hydrolases"/>
    <property type="match status" value="2"/>
</dbReference>
<dbReference type="Pfam" id="PF00005">
    <property type="entry name" value="ABC_tran"/>
    <property type="match status" value="2"/>
</dbReference>
<keyword evidence="3" id="KW-0762">Sugar transport</keyword>
<sequence>MNKVLEPARPPSQAHCAAHPLVGMRGVGKSYGPVRALEAVDFDLASNEIVGLVGHNGAGKSTLMNILAGVVQRTDGDFMLEGTPVARWSAAEAHRHGIRCVFQELSLCANLSPAENTRIVHRGLRGLGWKKRAGALITAALDRIFPGHGIDPHLVVSNLSIAERQMVEIARAYTSTNEPIRCVILDEPTSALGHTATEQLLAHIRRAASDGIASILITHRLNEILAVCNRAVVMVDGGIVAVRSTKGLSRSELVELTGHVEAPRDRQKKDRSTPGRPIVDHRTELAQDKVVLAAPGEIVGFAGLDGHGQRERLRDIYKTMKGGQTPVAYVAGDRGTEGVFGLWSIADNLTIRSLKTLRRGGLISDEASRTLASTWAKKLQVKAPSIDTPILSLSGGNQQKVLFARALASDAAVVFLDDPMRGVDVGTKQEVYRLIRSEAEKGRCFVWYTTELEELTNCDRIYVFREGRAVVELADEAIETGRILEASFGGGNG</sequence>
<evidence type="ECO:0000256" key="3">
    <source>
        <dbReference type="ARBA" id="ARBA00022597"/>
    </source>
</evidence>
<dbReference type="InterPro" id="IPR017871">
    <property type="entry name" value="ABC_transporter-like_CS"/>
</dbReference>
<evidence type="ECO:0000256" key="5">
    <source>
        <dbReference type="ARBA" id="ARBA00022741"/>
    </source>
</evidence>
<dbReference type="InterPro" id="IPR003439">
    <property type="entry name" value="ABC_transporter-like_ATP-bd"/>
</dbReference>
<dbReference type="InterPro" id="IPR003593">
    <property type="entry name" value="AAA+_ATPase"/>
</dbReference>